<accession>A0A4R6VT32</accession>
<dbReference type="GO" id="GO:0050897">
    <property type="term" value="F:cobalt ion binding"/>
    <property type="evidence" value="ECO:0007669"/>
    <property type="project" value="InterPro"/>
</dbReference>
<evidence type="ECO:0000256" key="12">
    <source>
        <dbReference type="ARBA" id="ARBA00047754"/>
    </source>
</evidence>
<feature type="region of interest" description="Disordered" evidence="14">
    <location>
        <begin position="1"/>
        <end position="21"/>
    </location>
</feature>
<dbReference type="EC" id="1.17.4.1" evidence="3 13"/>
<dbReference type="EMBL" id="SNYO01000001">
    <property type="protein sequence ID" value="TDQ65784.1"/>
    <property type="molecule type" value="Genomic_DNA"/>
</dbReference>
<feature type="compositionally biased region" description="Low complexity" evidence="14">
    <location>
        <begin position="1"/>
        <end position="14"/>
    </location>
</feature>
<dbReference type="Pfam" id="PF02867">
    <property type="entry name" value="Ribonuc_red_lgC"/>
    <property type="match status" value="1"/>
</dbReference>
<keyword evidence="7 13" id="KW-0547">Nucleotide-binding</keyword>
<comment type="similarity">
    <text evidence="2 13">Belongs to the ribonucleoside diphosphate reductase class-2 family.</text>
</comment>
<dbReference type="InterPro" id="IPR024434">
    <property type="entry name" value="TSCPD_dom"/>
</dbReference>
<dbReference type="GO" id="GO:0031419">
    <property type="term" value="F:cobalamin binding"/>
    <property type="evidence" value="ECO:0007669"/>
    <property type="project" value="UniProtKB-KW"/>
</dbReference>
<evidence type="ECO:0000256" key="9">
    <source>
        <dbReference type="ARBA" id="ARBA00023157"/>
    </source>
</evidence>
<evidence type="ECO:0000313" key="19">
    <source>
        <dbReference type="Proteomes" id="UP000295705"/>
    </source>
</evidence>
<keyword evidence="6 13" id="KW-0237">DNA synthesis</keyword>
<keyword evidence="9" id="KW-1015">Disulfide bond</keyword>
<evidence type="ECO:0000256" key="13">
    <source>
        <dbReference type="RuleBase" id="RU364064"/>
    </source>
</evidence>
<comment type="cofactor">
    <cofactor evidence="1 13">
        <name>adenosylcob(III)alamin</name>
        <dbReference type="ChEBI" id="CHEBI:18408"/>
    </cofactor>
</comment>
<dbReference type="GO" id="GO:0071897">
    <property type="term" value="P:DNA biosynthetic process"/>
    <property type="evidence" value="ECO:0007669"/>
    <property type="project" value="UniProtKB-KW"/>
</dbReference>
<dbReference type="Proteomes" id="UP000295705">
    <property type="component" value="Unassembled WGS sequence"/>
</dbReference>
<dbReference type="InterPro" id="IPR000788">
    <property type="entry name" value="RNR_lg_C"/>
</dbReference>
<keyword evidence="5 13" id="KW-0846">Cobalamin</keyword>
<keyword evidence="19" id="KW-1185">Reference proteome</keyword>
<evidence type="ECO:0000256" key="7">
    <source>
        <dbReference type="ARBA" id="ARBA00022741"/>
    </source>
</evidence>
<keyword evidence="8 13" id="KW-0560">Oxidoreductase</keyword>
<evidence type="ECO:0000256" key="4">
    <source>
        <dbReference type="ARBA" id="ARBA00014409"/>
    </source>
</evidence>
<dbReference type="InterPro" id="IPR013678">
    <property type="entry name" value="RNR_2_N"/>
</dbReference>
<evidence type="ECO:0000259" key="16">
    <source>
        <dbReference type="Pfam" id="PF08471"/>
    </source>
</evidence>
<evidence type="ECO:0000259" key="15">
    <source>
        <dbReference type="Pfam" id="PF02867"/>
    </source>
</evidence>
<reference evidence="18 19" key="1">
    <citation type="submission" date="2019-03" db="EMBL/GenBank/DDBJ databases">
        <title>Genomic Encyclopedia of Type Strains, Phase IV (KMG-IV): sequencing the most valuable type-strain genomes for metagenomic binning, comparative biology and taxonomic classification.</title>
        <authorList>
            <person name="Goeker M."/>
        </authorList>
    </citation>
    <scope>NUCLEOTIDE SEQUENCE [LARGE SCALE GENOMIC DNA]</scope>
    <source>
        <strain evidence="18 19">DSM 45775</strain>
    </source>
</reference>
<dbReference type="InterPro" id="IPR013344">
    <property type="entry name" value="RNR_NrdJ/NrdZ"/>
</dbReference>
<dbReference type="FunFam" id="3.20.70.20:FF:000007">
    <property type="entry name" value="Vitamin B12-dependent ribonucleotide reductase"/>
    <property type="match status" value="1"/>
</dbReference>
<feature type="domain" description="Ribonucleotide reductase large subunit C-terminal" evidence="15">
    <location>
        <begin position="156"/>
        <end position="691"/>
    </location>
</feature>
<dbReference type="CDD" id="cd02888">
    <property type="entry name" value="RNR_II_dimer"/>
    <property type="match status" value="1"/>
</dbReference>
<dbReference type="NCBIfam" id="TIGR02504">
    <property type="entry name" value="NrdJ_Z"/>
    <property type="match status" value="1"/>
</dbReference>
<feature type="domain" description="TSCPD" evidence="17">
    <location>
        <begin position="732"/>
        <end position="833"/>
    </location>
</feature>
<evidence type="ECO:0000256" key="3">
    <source>
        <dbReference type="ARBA" id="ARBA00012274"/>
    </source>
</evidence>
<evidence type="ECO:0000256" key="10">
    <source>
        <dbReference type="ARBA" id="ARBA00023285"/>
    </source>
</evidence>
<evidence type="ECO:0000256" key="8">
    <source>
        <dbReference type="ARBA" id="ARBA00023002"/>
    </source>
</evidence>
<evidence type="ECO:0000256" key="5">
    <source>
        <dbReference type="ARBA" id="ARBA00022628"/>
    </source>
</evidence>
<dbReference type="Pfam" id="PF12637">
    <property type="entry name" value="TSCPD"/>
    <property type="match status" value="1"/>
</dbReference>
<evidence type="ECO:0000313" key="18">
    <source>
        <dbReference type="EMBL" id="TDQ65784.1"/>
    </source>
</evidence>
<comment type="catalytic activity">
    <reaction evidence="12 13">
        <text>a 2'-deoxyribonucleoside 5'-diphosphate + [thioredoxin]-disulfide + H2O = a ribonucleoside 5'-diphosphate + [thioredoxin]-dithiol</text>
        <dbReference type="Rhea" id="RHEA:23252"/>
        <dbReference type="Rhea" id="RHEA-COMP:10698"/>
        <dbReference type="Rhea" id="RHEA-COMP:10700"/>
        <dbReference type="ChEBI" id="CHEBI:15377"/>
        <dbReference type="ChEBI" id="CHEBI:29950"/>
        <dbReference type="ChEBI" id="CHEBI:50058"/>
        <dbReference type="ChEBI" id="CHEBI:57930"/>
        <dbReference type="ChEBI" id="CHEBI:73316"/>
        <dbReference type="EC" id="1.17.4.1"/>
    </reaction>
</comment>
<comment type="caution">
    <text evidence="18">The sequence shown here is derived from an EMBL/GenBank/DDBJ whole genome shotgun (WGS) entry which is preliminary data.</text>
</comment>
<dbReference type="InterPro" id="IPR050862">
    <property type="entry name" value="RdRp_reductase_class-2"/>
</dbReference>
<dbReference type="SUPFAM" id="SSF51998">
    <property type="entry name" value="PFL-like glycyl radical enzymes"/>
    <property type="match status" value="1"/>
</dbReference>
<evidence type="ECO:0000256" key="11">
    <source>
        <dbReference type="ARBA" id="ARBA00025437"/>
    </source>
</evidence>
<gene>
    <name evidence="18" type="ORF">EV188_1011036</name>
</gene>
<dbReference type="GO" id="GO:0000166">
    <property type="term" value="F:nucleotide binding"/>
    <property type="evidence" value="ECO:0007669"/>
    <property type="project" value="UniProtKB-KW"/>
</dbReference>
<name>A0A4R6VT32_9PSEU</name>
<evidence type="ECO:0000259" key="17">
    <source>
        <dbReference type="Pfam" id="PF12637"/>
    </source>
</evidence>
<dbReference type="PANTHER" id="PTHR43371">
    <property type="entry name" value="VITAMIN B12-DEPENDENT RIBONUCLEOTIDE REDUCTASE"/>
    <property type="match status" value="1"/>
</dbReference>
<dbReference type="GO" id="GO:0004748">
    <property type="term" value="F:ribonucleoside-diphosphate reductase activity, thioredoxin disulfide as acceptor"/>
    <property type="evidence" value="ECO:0007669"/>
    <property type="project" value="UniProtKB-EC"/>
</dbReference>
<feature type="domain" description="Ribonucleotide reductase class II vitamin B12-dependent N-terminal" evidence="16">
    <location>
        <begin position="45"/>
        <end position="135"/>
    </location>
</feature>
<organism evidence="18 19">
    <name type="scientific">Actinomycetospora succinea</name>
    <dbReference type="NCBI Taxonomy" id="663603"/>
    <lineage>
        <taxon>Bacteria</taxon>
        <taxon>Bacillati</taxon>
        <taxon>Actinomycetota</taxon>
        <taxon>Actinomycetes</taxon>
        <taxon>Pseudonocardiales</taxon>
        <taxon>Pseudonocardiaceae</taxon>
        <taxon>Actinomycetospora</taxon>
    </lineage>
</organism>
<comment type="function">
    <text evidence="11 13">Catalyzes the reduction of ribonucleotides to deoxyribonucleotides. May function to provide a pool of deoxyribonucleotide precursors for DNA repair during oxygen limitation and/or for immediate growth after restoration of oxygen.</text>
</comment>
<dbReference type="Pfam" id="PF08471">
    <property type="entry name" value="Ribonuc_red_2_N"/>
    <property type="match status" value="1"/>
</dbReference>
<dbReference type="NCBIfam" id="NF005122">
    <property type="entry name" value="PRK06556.1"/>
    <property type="match status" value="1"/>
</dbReference>
<evidence type="ECO:0000256" key="14">
    <source>
        <dbReference type="SAM" id="MobiDB-lite"/>
    </source>
</evidence>
<dbReference type="PRINTS" id="PR01183">
    <property type="entry name" value="RIBORDTASEM1"/>
</dbReference>
<dbReference type="RefSeq" id="WP_133825093.1">
    <property type="nucleotide sequence ID" value="NZ_BAABHR010000049.1"/>
</dbReference>
<evidence type="ECO:0000256" key="6">
    <source>
        <dbReference type="ARBA" id="ARBA00022634"/>
    </source>
</evidence>
<evidence type="ECO:0000256" key="1">
    <source>
        <dbReference type="ARBA" id="ARBA00001922"/>
    </source>
</evidence>
<protein>
    <recommendedName>
        <fullName evidence="4 13">Vitamin B12-dependent ribonucleotide reductase</fullName>
        <ecNumber evidence="3 13">1.17.4.1</ecNumber>
    </recommendedName>
</protein>
<dbReference type="OrthoDB" id="9762933at2"/>
<proteinExistence type="inferred from homology"/>
<dbReference type="Gene3D" id="3.20.70.20">
    <property type="match status" value="1"/>
</dbReference>
<dbReference type="AlphaFoldDB" id="A0A4R6VT32"/>
<dbReference type="PANTHER" id="PTHR43371:SF1">
    <property type="entry name" value="RIBONUCLEOSIDE-DIPHOSPHATE REDUCTASE"/>
    <property type="match status" value="1"/>
</dbReference>
<evidence type="ECO:0000256" key="2">
    <source>
        <dbReference type="ARBA" id="ARBA00007405"/>
    </source>
</evidence>
<keyword evidence="10 13" id="KW-0170">Cobalt</keyword>
<sequence>MTETVGTTSEESGTAAPRRGLTIERVHTTAGVHPYDDVVWERRDVVMTNWRDGSINFEQRGVEFPQAWSVNAVNIVTSKYFRGALGTEARESSLRQLIDRVVGTYTAAGTRHGYFATPEDAEVFSHELTWMLLHQYFSFNSPVWFNVGTTSPQQVSACFILSVDDTMESILNWYREEGLIFKGGSGAGLNLSRIRSSKELLSSGGTASGPVSFMRGADASAGTIKSGGATRRAAKMVVLDVDHPDVAEFVATKRDEERKIRVLRDAGFDMDLGGSDIASVQYQNANNSVRVSDEFMRAVQSGGEFGLRARMTNEVIDTVDAKSLFRSMAEAAWECADPGLQYDDTINDWHTSPESGRITASNPCSEYLHLDNSSCNLASLNLMKFLDDDNTFRVDDFVRSVELVITAMDISICFADFPTEAIGDTTRAFRQLGIGYANLGALLMATGRAYDSEGGRALAASITSLMTGTAYRRSAELAGAVAPYDGYARNADAHRRVMRKHAAANDAIRTMHREDARVRDAATAQWQTGLEVGAKNGWRNAQASVLAPTGTIGFMMDCDTTGVEPDFSLVKFKKLVGGGSMQIVNQTIPRALDLLGYQAEQSEAIVEYIAEHGHVIDAPGLRPEHYEVFDCAMGQRSIAPMGHVRMMAAVQPFISGAISKTVNMPEQASVEDVEEIYFESWKMGLKALAIYRDNCKVGQPLSTGKKNAAEKTTEAAPAVVEQRPVRKRLPKKRPSETVSFAVAGAEGYMTAGSYPDDGLGEIFVKMSKQGSTLAGVMDAFSMAISIALQYGVPLETYVSKFVNMRFEPAGMTDDPDVRMATSVVDYLFRRIALDHLPYEKRAQLGIFSADERSAQVAATDYGTGAPAAPAAPAEPADVESLRTSIDVAVPESGENPAQRKADVSVGSSTELLELQQGKAADAPLCLTCGTKMRPAGSCYVCEGCGSTSGCS</sequence>